<dbReference type="EMBL" id="JAEHOC010000062">
    <property type="protein sequence ID" value="KAG2424719.1"/>
    <property type="molecule type" value="Genomic_DNA"/>
</dbReference>
<keyword evidence="3" id="KW-1185">Reference proteome</keyword>
<protein>
    <submittedName>
        <fullName evidence="2">Uncharacterized protein</fullName>
    </submittedName>
</protein>
<gene>
    <name evidence="2" type="ORF">HXX76_014295</name>
</gene>
<feature type="compositionally biased region" description="Low complexity" evidence="1">
    <location>
        <begin position="154"/>
        <end position="163"/>
    </location>
</feature>
<sequence length="277" mass="28484">MADRGVVGVAERPSAGNEQQVEQLEQQRRRAELRRKLRALGLEEWKVGIFSDANLDLMLREHFVNLASFRTGLQVGRLLLQAGLPPCLAGFLAEVLNRATAAELAALRGGVAGHGGSSSSAAGPSAGPQFAAQATPAQHDTDAGRVRDQQPPRGGSSASKGWWSGWLPAVPPLMWSTQPPQSSQPLLPGSALSQPNDAAATAAAAVAAAAAAVAVATAVATATPSHTHKPAVAARGDADLRDAACSVSAAASLAPPASQLSACRRRHVHRPALGQQE</sequence>
<organism evidence="2 3">
    <name type="scientific">Chlamydomonas incerta</name>
    <dbReference type="NCBI Taxonomy" id="51695"/>
    <lineage>
        <taxon>Eukaryota</taxon>
        <taxon>Viridiplantae</taxon>
        <taxon>Chlorophyta</taxon>
        <taxon>core chlorophytes</taxon>
        <taxon>Chlorophyceae</taxon>
        <taxon>CS clade</taxon>
        <taxon>Chlamydomonadales</taxon>
        <taxon>Chlamydomonadaceae</taxon>
        <taxon>Chlamydomonas</taxon>
    </lineage>
</organism>
<accession>A0A835SD18</accession>
<feature type="region of interest" description="Disordered" evidence="1">
    <location>
        <begin position="1"/>
        <end position="22"/>
    </location>
</feature>
<dbReference type="Proteomes" id="UP000650467">
    <property type="component" value="Unassembled WGS sequence"/>
</dbReference>
<feature type="compositionally biased region" description="Low complexity" evidence="1">
    <location>
        <begin position="117"/>
        <end position="134"/>
    </location>
</feature>
<comment type="caution">
    <text evidence="2">The sequence shown here is derived from an EMBL/GenBank/DDBJ whole genome shotgun (WGS) entry which is preliminary data.</text>
</comment>
<evidence type="ECO:0000256" key="1">
    <source>
        <dbReference type="SAM" id="MobiDB-lite"/>
    </source>
</evidence>
<feature type="region of interest" description="Disordered" evidence="1">
    <location>
        <begin position="112"/>
        <end position="163"/>
    </location>
</feature>
<evidence type="ECO:0000313" key="2">
    <source>
        <dbReference type="EMBL" id="KAG2424719.1"/>
    </source>
</evidence>
<feature type="compositionally biased region" description="Basic and acidic residues" evidence="1">
    <location>
        <begin position="139"/>
        <end position="150"/>
    </location>
</feature>
<proteinExistence type="predicted"/>
<dbReference type="AlphaFoldDB" id="A0A835SD18"/>
<reference evidence="2" key="1">
    <citation type="journal article" date="2020" name="bioRxiv">
        <title>Comparative genomics of Chlamydomonas.</title>
        <authorList>
            <person name="Craig R.J."/>
            <person name="Hasan A.R."/>
            <person name="Ness R.W."/>
            <person name="Keightley P.D."/>
        </authorList>
    </citation>
    <scope>NUCLEOTIDE SEQUENCE</scope>
    <source>
        <strain evidence="2">SAG 7.73</strain>
    </source>
</reference>
<evidence type="ECO:0000313" key="3">
    <source>
        <dbReference type="Proteomes" id="UP000650467"/>
    </source>
</evidence>
<name>A0A835SD18_CHLIN</name>